<reference evidence="1" key="2">
    <citation type="journal article" date="2015" name="Fish Shellfish Immunol.">
        <title>Early steps in the European eel (Anguilla anguilla)-Vibrio vulnificus interaction in the gills: Role of the RtxA13 toxin.</title>
        <authorList>
            <person name="Callol A."/>
            <person name="Pajuelo D."/>
            <person name="Ebbesson L."/>
            <person name="Teles M."/>
            <person name="MacKenzie S."/>
            <person name="Amaro C."/>
        </authorList>
    </citation>
    <scope>NUCLEOTIDE SEQUENCE</scope>
</reference>
<accession>A0A0E9VWS2</accession>
<dbReference type="AlphaFoldDB" id="A0A0E9VWS2"/>
<reference evidence="1" key="1">
    <citation type="submission" date="2014-11" db="EMBL/GenBank/DDBJ databases">
        <authorList>
            <person name="Amaro Gonzalez C."/>
        </authorList>
    </citation>
    <scope>NUCLEOTIDE SEQUENCE</scope>
</reference>
<name>A0A0E9VWS2_ANGAN</name>
<sequence>MKLCRTCFFYSQLVIFA</sequence>
<organism evidence="1">
    <name type="scientific">Anguilla anguilla</name>
    <name type="common">European freshwater eel</name>
    <name type="synonym">Muraena anguilla</name>
    <dbReference type="NCBI Taxonomy" id="7936"/>
    <lineage>
        <taxon>Eukaryota</taxon>
        <taxon>Metazoa</taxon>
        <taxon>Chordata</taxon>
        <taxon>Craniata</taxon>
        <taxon>Vertebrata</taxon>
        <taxon>Euteleostomi</taxon>
        <taxon>Actinopterygii</taxon>
        <taxon>Neopterygii</taxon>
        <taxon>Teleostei</taxon>
        <taxon>Anguilliformes</taxon>
        <taxon>Anguillidae</taxon>
        <taxon>Anguilla</taxon>
    </lineage>
</organism>
<dbReference type="EMBL" id="GBXM01025978">
    <property type="protein sequence ID" value="JAH82599.1"/>
    <property type="molecule type" value="Transcribed_RNA"/>
</dbReference>
<proteinExistence type="predicted"/>
<evidence type="ECO:0000313" key="1">
    <source>
        <dbReference type="EMBL" id="JAH82599.1"/>
    </source>
</evidence>
<protein>
    <submittedName>
        <fullName evidence="1">Uncharacterized protein</fullName>
    </submittedName>
</protein>